<evidence type="ECO:0000313" key="4">
    <source>
        <dbReference type="EMBL" id="GFZ77488.1"/>
    </source>
</evidence>
<dbReference type="SUPFAM" id="SSF47473">
    <property type="entry name" value="EF-hand"/>
    <property type="match status" value="1"/>
</dbReference>
<dbReference type="InterPro" id="IPR011992">
    <property type="entry name" value="EF-hand-dom_pair"/>
</dbReference>
<evidence type="ECO:0000256" key="2">
    <source>
        <dbReference type="SAM" id="SignalP"/>
    </source>
</evidence>
<evidence type="ECO:0000313" key="5">
    <source>
        <dbReference type="Proteomes" id="UP000598120"/>
    </source>
</evidence>
<keyword evidence="5" id="KW-1185">Reference proteome</keyword>
<dbReference type="InterPro" id="IPR002048">
    <property type="entry name" value="EF_hand_dom"/>
</dbReference>
<organism evidence="4 5">
    <name type="scientific">Aquaticitalea lipolytica</name>
    <dbReference type="NCBI Taxonomy" id="1247562"/>
    <lineage>
        <taxon>Bacteria</taxon>
        <taxon>Pseudomonadati</taxon>
        <taxon>Bacteroidota</taxon>
        <taxon>Flavobacteriia</taxon>
        <taxon>Flavobacteriales</taxon>
        <taxon>Flavobacteriaceae</taxon>
        <taxon>Aquaticitalea</taxon>
    </lineage>
</organism>
<dbReference type="Gene3D" id="1.10.238.10">
    <property type="entry name" value="EF-hand"/>
    <property type="match status" value="2"/>
</dbReference>
<accession>A0A8J2TNB7</accession>
<dbReference type="Pfam" id="PF13202">
    <property type="entry name" value="EF-hand_5"/>
    <property type="match status" value="1"/>
</dbReference>
<feature type="compositionally biased region" description="Basic and acidic residues" evidence="1">
    <location>
        <begin position="131"/>
        <end position="158"/>
    </location>
</feature>
<dbReference type="Proteomes" id="UP000598120">
    <property type="component" value="Unassembled WGS sequence"/>
</dbReference>
<evidence type="ECO:0000259" key="3">
    <source>
        <dbReference type="PROSITE" id="PS50222"/>
    </source>
</evidence>
<dbReference type="Pfam" id="PF13499">
    <property type="entry name" value="EF-hand_7"/>
    <property type="match status" value="1"/>
</dbReference>
<dbReference type="PROSITE" id="PS00018">
    <property type="entry name" value="EF_HAND_1"/>
    <property type="match status" value="4"/>
</dbReference>
<dbReference type="RefSeq" id="WP_188604609.1">
    <property type="nucleotide sequence ID" value="NZ_BMIC01000001.1"/>
</dbReference>
<dbReference type="PANTHER" id="PTHR10827:SF85">
    <property type="entry name" value="CALCIUM-BINDING PROTEIN"/>
    <property type="match status" value="1"/>
</dbReference>
<proteinExistence type="predicted"/>
<dbReference type="AlphaFoldDB" id="A0A8J2TNB7"/>
<comment type="caution">
    <text evidence="4">The sequence shown here is derived from an EMBL/GenBank/DDBJ whole genome shotgun (WGS) entry which is preliminary data.</text>
</comment>
<sequence length="165" mass="18700">MKQNAICIAAIYFGLIFSVVACAQSSDKMKESQGLPKVEEVFKSRDKNEDGKLAKNELIGFVSNDFEKLDIDKDGFLSIEELAKSSKFQRRMPPNDRRGERPTVDELIARMDKNKDGKLSKGEVDGPLLDDFFKIDNNKDGFLTKEELEKAPKPEREQQQGSPRN</sequence>
<feature type="signal peptide" evidence="2">
    <location>
        <begin position="1"/>
        <end position="23"/>
    </location>
</feature>
<dbReference type="GO" id="GO:0005509">
    <property type="term" value="F:calcium ion binding"/>
    <property type="evidence" value="ECO:0007669"/>
    <property type="project" value="InterPro"/>
</dbReference>
<dbReference type="PANTHER" id="PTHR10827">
    <property type="entry name" value="RETICULOCALBIN"/>
    <property type="match status" value="1"/>
</dbReference>
<protein>
    <recommendedName>
        <fullName evidence="3">EF-hand domain-containing protein</fullName>
    </recommendedName>
</protein>
<feature type="chain" id="PRO_5035292626" description="EF-hand domain-containing protein" evidence="2">
    <location>
        <begin position="24"/>
        <end position="165"/>
    </location>
</feature>
<dbReference type="PROSITE" id="PS51257">
    <property type="entry name" value="PROKAR_LIPOPROTEIN"/>
    <property type="match status" value="1"/>
</dbReference>
<dbReference type="InterPro" id="IPR018247">
    <property type="entry name" value="EF_Hand_1_Ca_BS"/>
</dbReference>
<keyword evidence="2" id="KW-0732">Signal</keyword>
<feature type="compositionally biased region" description="Basic and acidic residues" evidence="1">
    <location>
        <begin position="93"/>
        <end position="124"/>
    </location>
</feature>
<feature type="domain" description="EF-hand" evidence="3">
    <location>
        <begin position="33"/>
        <end position="68"/>
    </location>
</feature>
<name>A0A8J2TNB7_9FLAO</name>
<feature type="region of interest" description="Disordered" evidence="1">
    <location>
        <begin position="87"/>
        <end position="165"/>
    </location>
</feature>
<evidence type="ECO:0000256" key="1">
    <source>
        <dbReference type="SAM" id="MobiDB-lite"/>
    </source>
</evidence>
<dbReference type="EMBL" id="BMIC01000001">
    <property type="protein sequence ID" value="GFZ77488.1"/>
    <property type="molecule type" value="Genomic_DNA"/>
</dbReference>
<dbReference type="PROSITE" id="PS50222">
    <property type="entry name" value="EF_HAND_2"/>
    <property type="match status" value="1"/>
</dbReference>
<gene>
    <name evidence="4" type="ORF">GCM10011531_03410</name>
</gene>
<reference evidence="4 5" key="1">
    <citation type="journal article" date="2014" name="Int. J. Syst. Evol. Microbiol.">
        <title>Complete genome sequence of Corynebacterium casei LMG S-19264T (=DSM 44701T), isolated from a smear-ripened cheese.</title>
        <authorList>
            <consortium name="US DOE Joint Genome Institute (JGI-PGF)"/>
            <person name="Walter F."/>
            <person name="Albersmeier A."/>
            <person name="Kalinowski J."/>
            <person name="Ruckert C."/>
        </authorList>
    </citation>
    <scope>NUCLEOTIDE SEQUENCE [LARGE SCALE GENOMIC DNA]</scope>
    <source>
        <strain evidence="4 5">CGMCC 1.15295</strain>
    </source>
</reference>